<comment type="caution">
    <text evidence="2">The sequence shown here is derived from an EMBL/GenBank/DDBJ whole genome shotgun (WGS) entry which is preliminary data.</text>
</comment>
<sequence length="85" mass="9171">MKFATATILAFTLLSGCVANTATVSDYNGASVKVQTTNLVPVKDQIEVAKKEADRICALGTSKRAEYASTRQLPDYSAEHLFLCL</sequence>
<evidence type="ECO:0000256" key="1">
    <source>
        <dbReference type="SAM" id="SignalP"/>
    </source>
</evidence>
<evidence type="ECO:0008006" key="4">
    <source>
        <dbReference type="Google" id="ProtNLM"/>
    </source>
</evidence>
<organism evidence="2 3">
    <name type="scientific">Albidovulum sediminicola</name>
    <dbReference type="NCBI Taxonomy" id="2984331"/>
    <lineage>
        <taxon>Bacteria</taxon>
        <taxon>Pseudomonadati</taxon>
        <taxon>Pseudomonadota</taxon>
        <taxon>Alphaproteobacteria</taxon>
        <taxon>Rhodobacterales</taxon>
        <taxon>Paracoccaceae</taxon>
        <taxon>Albidovulum</taxon>
    </lineage>
</organism>
<evidence type="ECO:0000313" key="3">
    <source>
        <dbReference type="Proteomes" id="UP001652503"/>
    </source>
</evidence>
<reference evidence="2 3" key="1">
    <citation type="submission" date="2022-10" db="EMBL/GenBank/DDBJ databases">
        <title>Defluviimonas sp. nov., isolated from ocean surface water.</title>
        <authorList>
            <person name="He W."/>
            <person name="Wang L."/>
            <person name="Zhang D.-F."/>
        </authorList>
    </citation>
    <scope>NUCLEOTIDE SEQUENCE [LARGE SCALE GENOMIC DNA]</scope>
    <source>
        <strain evidence="2 3">WL0075</strain>
    </source>
</reference>
<evidence type="ECO:0000313" key="2">
    <source>
        <dbReference type="EMBL" id="MCV2866178.1"/>
    </source>
</evidence>
<dbReference type="PROSITE" id="PS51257">
    <property type="entry name" value="PROKAR_LIPOPROTEIN"/>
    <property type="match status" value="1"/>
</dbReference>
<protein>
    <recommendedName>
        <fullName evidence="4">Lipoprotein</fullName>
    </recommendedName>
</protein>
<dbReference type="Proteomes" id="UP001652503">
    <property type="component" value="Unassembled WGS sequence"/>
</dbReference>
<keyword evidence="3" id="KW-1185">Reference proteome</keyword>
<name>A0ABT2Z4Z3_9RHOB</name>
<proteinExistence type="predicted"/>
<dbReference type="RefSeq" id="WP_263722709.1">
    <property type="nucleotide sequence ID" value="NZ_JAOWLA010000016.1"/>
</dbReference>
<feature type="chain" id="PRO_5045563316" description="Lipoprotein" evidence="1">
    <location>
        <begin position="22"/>
        <end position="85"/>
    </location>
</feature>
<feature type="signal peptide" evidence="1">
    <location>
        <begin position="1"/>
        <end position="21"/>
    </location>
</feature>
<accession>A0ABT2Z4Z3</accession>
<dbReference type="EMBL" id="JAOWLA010000016">
    <property type="protein sequence ID" value="MCV2866178.1"/>
    <property type="molecule type" value="Genomic_DNA"/>
</dbReference>
<keyword evidence="1" id="KW-0732">Signal</keyword>
<gene>
    <name evidence="2" type="ORF">OE647_15750</name>
</gene>